<gene>
    <name evidence="6" type="ORF">APLA_LOCUS10878</name>
</gene>
<evidence type="ECO:0000256" key="5">
    <source>
        <dbReference type="SAM" id="Phobius"/>
    </source>
</evidence>
<name>A0A8S1ALR9_ARCPL</name>
<evidence type="ECO:0000256" key="3">
    <source>
        <dbReference type="ARBA" id="ARBA00022989"/>
    </source>
</evidence>
<dbReference type="Gene3D" id="1.20.1740.10">
    <property type="entry name" value="Amino acid/polyamine transporter I"/>
    <property type="match status" value="1"/>
</dbReference>
<reference evidence="6 7" key="1">
    <citation type="submission" date="2020-04" db="EMBL/GenBank/DDBJ databases">
        <authorList>
            <person name="Wallbank WR R."/>
            <person name="Pardo Diaz C."/>
            <person name="Kozak K."/>
            <person name="Martin S."/>
            <person name="Jiggins C."/>
            <person name="Moest M."/>
            <person name="Warren A I."/>
            <person name="Byers J.R.P. K."/>
            <person name="Montejo-Kovacevich G."/>
            <person name="Yen C E."/>
        </authorList>
    </citation>
    <scope>NUCLEOTIDE SEQUENCE [LARGE SCALE GENOMIC DNA]</scope>
</reference>
<feature type="transmembrane region" description="Helical" evidence="5">
    <location>
        <begin position="58"/>
        <end position="80"/>
    </location>
</feature>
<evidence type="ECO:0000256" key="2">
    <source>
        <dbReference type="ARBA" id="ARBA00022692"/>
    </source>
</evidence>
<dbReference type="EMBL" id="CADEBC010000525">
    <property type="protein sequence ID" value="CAB3246448.1"/>
    <property type="molecule type" value="Genomic_DNA"/>
</dbReference>
<protein>
    <submittedName>
        <fullName evidence="6">Uncharacterized protein</fullName>
    </submittedName>
</protein>
<dbReference type="OrthoDB" id="10062876at2759"/>
<dbReference type="GO" id="GO:0015179">
    <property type="term" value="F:L-amino acid transmembrane transporter activity"/>
    <property type="evidence" value="ECO:0007669"/>
    <property type="project" value="TreeGrafter"/>
</dbReference>
<dbReference type="PANTHER" id="PTHR11785:SF514">
    <property type="entry name" value="B(0,+)-TYPE AMINO ACID TRANSPORTER 1-LIKE PROTEIN"/>
    <property type="match status" value="1"/>
</dbReference>
<accession>A0A8S1ALR9</accession>
<evidence type="ECO:0000313" key="7">
    <source>
        <dbReference type="Proteomes" id="UP000494106"/>
    </source>
</evidence>
<feature type="transmembrane region" description="Helical" evidence="5">
    <location>
        <begin position="110"/>
        <end position="136"/>
    </location>
</feature>
<sequence length="405" mass="45345">MSQKETELINKAVEVGNEGVKLKRELGLFSAINLILGVMIGSGIFISPSSALAHSGSVALCLVIWIVSGVISLLGALSFAELGTVVGKSGAEYAYFQESFSKTHKFWGPLPAFICAFIYVLILRPAEVAIIVMTFAEYSMQPFMENLDPDYRDIAITLGSISALFSFIDNFVEKFTAGLEAKISSKMLTNSNTETQDAVKREIKEIQGRCMHAWNVIDNSPLDAPNLSLDQINEKSLRYIEGLRTEIQNTDTPIPADANLLTSQFLKELHDKTVQVEELTAFTRGSIHDLDTEINRLKTLIKISQEARSRPKTHKREVKPQHIQKAKERFLLMKDELHGLIHSLFPHADNMIIDLMGKLMAEQMNEVSDGYIPITSETYQIIELLKDMKIVTTNPYNNMEVKLAY</sequence>
<comment type="subcellular location">
    <subcellularLocation>
        <location evidence="1">Membrane</location>
        <topology evidence="1">Multi-pass membrane protein</topology>
    </subcellularLocation>
</comment>
<dbReference type="GO" id="GO:0016020">
    <property type="term" value="C:membrane"/>
    <property type="evidence" value="ECO:0007669"/>
    <property type="project" value="UniProtKB-SubCell"/>
</dbReference>
<keyword evidence="7" id="KW-1185">Reference proteome</keyword>
<keyword evidence="2 5" id="KW-0812">Transmembrane</keyword>
<evidence type="ECO:0000256" key="4">
    <source>
        <dbReference type="ARBA" id="ARBA00023136"/>
    </source>
</evidence>
<comment type="caution">
    <text evidence="6">The sequence shown here is derived from an EMBL/GenBank/DDBJ whole genome shotgun (WGS) entry which is preliminary data.</text>
</comment>
<dbReference type="InterPro" id="IPR002293">
    <property type="entry name" value="AA/rel_permease1"/>
</dbReference>
<evidence type="ECO:0000313" key="6">
    <source>
        <dbReference type="EMBL" id="CAB3246448.1"/>
    </source>
</evidence>
<dbReference type="PANTHER" id="PTHR11785">
    <property type="entry name" value="AMINO ACID TRANSPORTER"/>
    <property type="match status" value="1"/>
</dbReference>
<proteinExistence type="predicted"/>
<dbReference type="AlphaFoldDB" id="A0A8S1ALR9"/>
<dbReference type="Pfam" id="PF13520">
    <property type="entry name" value="AA_permease_2"/>
    <property type="match status" value="1"/>
</dbReference>
<dbReference type="Proteomes" id="UP000494106">
    <property type="component" value="Unassembled WGS sequence"/>
</dbReference>
<keyword evidence="4 5" id="KW-0472">Membrane</keyword>
<evidence type="ECO:0000256" key="1">
    <source>
        <dbReference type="ARBA" id="ARBA00004141"/>
    </source>
</evidence>
<feature type="transmembrane region" description="Helical" evidence="5">
    <location>
        <begin position="26"/>
        <end position="46"/>
    </location>
</feature>
<dbReference type="InterPro" id="IPR050598">
    <property type="entry name" value="AminoAcid_Transporter"/>
</dbReference>
<organism evidence="6 7">
    <name type="scientific">Arctia plantaginis</name>
    <name type="common">Wood tiger moth</name>
    <name type="synonym">Phalaena plantaginis</name>
    <dbReference type="NCBI Taxonomy" id="874455"/>
    <lineage>
        <taxon>Eukaryota</taxon>
        <taxon>Metazoa</taxon>
        <taxon>Ecdysozoa</taxon>
        <taxon>Arthropoda</taxon>
        <taxon>Hexapoda</taxon>
        <taxon>Insecta</taxon>
        <taxon>Pterygota</taxon>
        <taxon>Neoptera</taxon>
        <taxon>Endopterygota</taxon>
        <taxon>Lepidoptera</taxon>
        <taxon>Glossata</taxon>
        <taxon>Ditrysia</taxon>
        <taxon>Noctuoidea</taxon>
        <taxon>Erebidae</taxon>
        <taxon>Arctiinae</taxon>
        <taxon>Arctia</taxon>
    </lineage>
</organism>
<keyword evidence="3 5" id="KW-1133">Transmembrane helix</keyword>